<accession>A0AAD1U249</accession>
<dbReference type="EMBL" id="CAMPGE010001835">
    <property type="protein sequence ID" value="CAI2360636.1"/>
    <property type="molecule type" value="Genomic_DNA"/>
</dbReference>
<keyword evidence="3" id="KW-1185">Reference proteome</keyword>
<evidence type="ECO:0000313" key="3">
    <source>
        <dbReference type="Proteomes" id="UP001295684"/>
    </source>
</evidence>
<sequence length="497" mass="57890">MLCRRITYLKGHILLNKIRQRLSIGDLKVYGYPVVGFHNDFTQQLIKMKEKVDQFHMYFYSKKPYFLKNDKSTKKETVKIKFNRRNSVVPGSFDYKLLSLVGTQSLPNHSSPNKIKGRNISADLDSKLKDKLHLRIKNESKKRIDEISDNSLSDSNNLCSDINNSRDSQKDIKSGSRNGYLNKPSSKCIESMMQERRLSSRKMDRLIEQAKIKPVLHRNSNQSLPELEVPTNKQNSKNFKTDDLSSPRCQAESTFDNRATNETNDMKFDSELQDIFKYSTFIKEDSKLSKTQSHQTFNNYLKDHLKYKNTAEFYLSNMQDRINVLETTKKFKRNKSKKLLRKIHKKAIKISASRLKVKNLMIERSFSPSKRSKCLNYQKANPNKFQKKPKTHRVIRRNEVINSVHNIRMRKQELAPLKRSIAKISIPRNSKKNLVKKDASMLKSLDAFAASTIDARSRGAYTRFKKVRSRKSKSKITKEANTDRNTRLGTSKECELL</sequence>
<gene>
    <name evidence="2" type="ORF">ECRASSUSDP1_LOCUS1940</name>
</gene>
<feature type="region of interest" description="Disordered" evidence="1">
    <location>
        <begin position="219"/>
        <end position="253"/>
    </location>
</feature>
<evidence type="ECO:0000256" key="1">
    <source>
        <dbReference type="SAM" id="MobiDB-lite"/>
    </source>
</evidence>
<feature type="region of interest" description="Disordered" evidence="1">
    <location>
        <begin position="155"/>
        <end position="186"/>
    </location>
</feature>
<feature type="compositionally biased region" description="Low complexity" evidence="1">
    <location>
        <begin position="155"/>
        <end position="165"/>
    </location>
</feature>
<name>A0AAD1U249_EUPCR</name>
<feature type="region of interest" description="Disordered" evidence="1">
    <location>
        <begin position="464"/>
        <end position="493"/>
    </location>
</feature>
<comment type="caution">
    <text evidence="2">The sequence shown here is derived from an EMBL/GenBank/DDBJ whole genome shotgun (WGS) entry which is preliminary data.</text>
</comment>
<dbReference type="AlphaFoldDB" id="A0AAD1U249"/>
<feature type="compositionally biased region" description="Polar residues" evidence="1">
    <location>
        <begin position="175"/>
        <end position="185"/>
    </location>
</feature>
<dbReference type="Proteomes" id="UP001295684">
    <property type="component" value="Unassembled WGS sequence"/>
</dbReference>
<protein>
    <submittedName>
        <fullName evidence="2">Uncharacterized protein</fullName>
    </submittedName>
</protein>
<proteinExistence type="predicted"/>
<feature type="compositionally biased region" description="Basic and acidic residues" evidence="1">
    <location>
        <begin position="476"/>
        <end position="493"/>
    </location>
</feature>
<evidence type="ECO:0000313" key="2">
    <source>
        <dbReference type="EMBL" id="CAI2360636.1"/>
    </source>
</evidence>
<organism evidence="2 3">
    <name type="scientific">Euplotes crassus</name>
    <dbReference type="NCBI Taxonomy" id="5936"/>
    <lineage>
        <taxon>Eukaryota</taxon>
        <taxon>Sar</taxon>
        <taxon>Alveolata</taxon>
        <taxon>Ciliophora</taxon>
        <taxon>Intramacronucleata</taxon>
        <taxon>Spirotrichea</taxon>
        <taxon>Hypotrichia</taxon>
        <taxon>Euplotida</taxon>
        <taxon>Euplotidae</taxon>
        <taxon>Moneuplotes</taxon>
    </lineage>
</organism>
<feature type="compositionally biased region" description="Basic residues" evidence="1">
    <location>
        <begin position="464"/>
        <end position="475"/>
    </location>
</feature>
<reference evidence="2" key="1">
    <citation type="submission" date="2023-07" db="EMBL/GenBank/DDBJ databases">
        <authorList>
            <consortium name="AG Swart"/>
            <person name="Singh M."/>
            <person name="Singh A."/>
            <person name="Seah K."/>
            <person name="Emmerich C."/>
        </authorList>
    </citation>
    <scope>NUCLEOTIDE SEQUENCE</scope>
    <source>
        <strain evidence="2">DP1</strain>
    </source>
</reference>